<dbReference type="GeneTree" id="ENSGT00390000013520"/>
<dbReference type="Ensembl" id="ENSCMIT00000043344.1">
    <property type="protein sequence ID" value="ENSCMIP00000042725.1"/>
    <property type="gene ID" value="ENSCMIG00000017761.1"/>
</dbReference>
<evidence type="ECO:0000313" key="7">
    <source>
        <dbReference type="Proteomes" id="UP000314986"/>
    </source>
</evidence>
<keyword evidence="5" id="KW-0808">Transferase</keyword>
<dbReference type="KEGG" id="cmk:103180633"/>
<feature type="transmembrane region" description="Helical" evidence="5">
    <location>
        <begin position="390"/>
        <end position="415"/>
    </location>
</feature>
<keyword evidence="7" id="KW-1185">Reference proteome</keyword>
<feature type="transmembrane region" description="Helical" evidence="5">
    <location>
        <begin position="487"/>
        <end position="510"/>
    </location>
</feature>
<name>A0A4W3KC10_CALMI</name>
<comment type="pathway">
    <text evidence="5">Glycolipid biosynthesis; glycosylphosphatidylinositol-anchor biosynthesis.</text>
</comment>
<feature type="transmembrane region" description="Helical" evidence="5">
    <location>
        <begin position="217"/>
        <end position="235"/>
    </location>
</feature>
<dbReference type="InParanoid" id="A0A4W3KC10"/>
<reference evidence="6" key="4">
    <citation type="submission" date="2025-08" db="UniProtKB">
        <authorList>
            <consortium name="Ensembl"/>
        </authorList>
    </citation>
    <scope>IDENTIFICATION</scope>
</reference>
<feature type="transmembrane region" description="Helical" evidence="5">
    <location>
        <begin position="463"/>
        <end position="480"/>
    </location>
</feature>
<feature type="transmembrane region" description="Helical" evidence="5">
    <location>
        <begin position="142"/>
        <end position="165"/>
    </location>
</feature>
<feature type="transmembrane region" description="Helical" evidence="5">
    <location>
        <begin position="356"/>
        <end position="378"/>
    </location>
</feature>
<feature type="transmembrane region" description="Helical" evidence="5">
    <location>
        <begin position="72"/>
        <end position="92"/>
    </location>
</feature>
<proteinExistence type="inferred from homology"/>
<evidence type="ECO:0000256" key="3">
    <source>
        <dbReference type="ARBA" id="ARBA00022989"/>
    </source>
</evidence>
<evidence type="ECO:0000256" key="1">
    <source>
        <dbReference type="ARBA" id="ARBA00004141"/>
    </source>
</evidence>
<keyword evidence="4 5" id="KW-0472">Membrane</keyword>
<feature type="transmembrane region" description="Helical" evidence="5">
    <location>
        <begin position="38"/>
        <end position="60"/>
    </location>
</feature>
<dbReference type="AlphaFoldDB" id="A0A4W3KC10"/>
<feature type="transmembrane region" description="Helical" evidence="5">
    <location>
        <begin position="322"/>
        <end position="344"/>
    </location>
</feature>
<reference evidence="7" key="3">
    <citation type="journal article" date="2014" name="Nature">
        <title>Elephant shark genome provides unique insights into gnathostome evolution.</title>
        <authorList>
            <consortium name="International Elephant Shark Genome Sequencing Consortium"/>
            <person name="Venkatesh B."/>
            <person name="Lee A.P."/>
            <person name="Ravi V."/>
            <person name="Maurya A.K."/>
            <person name="Lian M.M."/>
            <person name="Swann J.B."/>
            <person name="Ohta Y."/>
            <person name="Flajnik M.F."/>
            <person name="Sutoh Y."/>
            <person name="Kasahara M."/>
            <person name="Hoon S."/>
            <person name="Gangu V."/>
            <person name="Roy S.W."/>
            <person name="Irimia M."/>
            <person name="Korzh V."/>
            <person name="Kondrychyn I."/>
            <person name="Lim Z.W."/>
            <person name="Tay B.H."/>
            <person name="Tohari S."/>
            <person name="Kong K.W."/>
            <person name="Ho S."/>
            <person name="Lorente-Galdos B."/>
            <person name="Quilez J."/>
            <person name="Marques-Bonet T."/>
            <person name="Raney B.J."/>
            <person name="Ingham P.W."/>
            <person name="Tay A."/>
            <person name="Hillier L.W."/>
            <person name="Minx P."/>
            <person name="Boehm T."/>
            <person name="Wilson R.K."/>
            <person name="Brenner S."/>
            <person name="Warren W.C."/>
        </authorList>
    </citation>
    <scope>NUCLEOTIDE SEQUENCE [LARGE SCALE GENOMIC DNA]</scope>
</reference>
<dbReference type="InterPro" id="IPR009447">
    <property type="entry name" value="PIGW/GWT1"/>
</dbReference>
<accession>A0A4W3KC10</accession>
<dbReference type="GO" id="GO:0005789">
    <property type="term" value="C:endoplasmic reticulum membrane"/>
    <property type="evidence" value="ECO:0007669"/>
    <property type="project" value="UniProtKB-SubCell"/>
</dbReference>
<evidence type="ECO:0000256" key="2">
    <source>
        <dbReference type="ARBA" id="ARBA00022692"/>
    </source>
</evidence>
<reference evidence="7" key="2">
    <citation type="journal article" date="2007" name="PLoS Biol.">
        <title>Survey sequencing and comparative analysis of the elephant shark (Callorhinchus milii) genome.</title>
        <authorList>
            <person name="Venkatesh B."/>
            <person name="Kirkness E.F."/>
            <person name="Loh Y.H."/>
            <person name="Halpern A.L."/>
            <person name="Lee A.P."/>
            <person name="Johnson J."/>
            <person name="Dandona N."/>
            <person name="Viswanathan L.D."/>
            <person name="Tay A."/>
            <person name="Venter J.C."/>
            <person name="Strausberg R.L."/>
            <person name="Brenner S."/>
        </authorList>
    </citation>
    <scope>NUCLEOTIDE SEQUENCE [LARGE SCALE GENOMIC DNA]</scope>
</reference>
<dbReference type="OrthoDB" id="15270at2759"/>
<comment type="similarity">
    <text evidence="5">Belongs to the PIGW family.</text>
</comment>
<keyword evidence="3 5" id="KW-1133">Transmembrane helix</keyword>
<comment type="function">
    <text evidence="5">A acetyltransferase, which acetylates the inositol ring of phosphatidylinositol during biosynthesis of GPI-anchor.</text>
</comment>
<feature type="transmembrane region" description="Helical" evidence="5">
    <location>
        <begin position="177"/>
        <end position="197"/>
    </location>
</feature>
<dbReference type="GeneID" id="103180633"/>
<sequence length="518" mass="58632">MNEGFFCLSGKINDPEMSLKELKVAFVSDLTGTNLFEVLLGLILPSLCVVCRGLVLIYSFRRGAATLSWKSLLLMDFSMLVASLVLCCTVLSDALHWVVLSLSAILGMSLFQLYQQRRRYRDQRFKEIVRLFSKTSLEMNRIPFVTVFRVFVNIMTCIAILAVDFRIFPRRYAKAEIYGTGIMDFGVGAFVFANALVSPEARQKSKSIFHSKFTFVAKQFISVWPLVFLGLARLLSVKGIDYHEHLSEYGVHWNFFFTLAVVRILSSFLMALCPVSKTWVLSASIAMIYQWILETTNLKQFILHGSDGKDNRNGFINANREGLFSVFGYIAIYIAGVQSGLYIMKRRALVEDWIKMLPFLVLGTVVSWLLLYACEVCIEPVSRKLSNLTFVIWVVGQCFFFLILYMLADLVLVFAKMLSGVWNVPSSWNNSPELSQSSSTCSKSKTSGSVNACLIEAISRNQLFFFLLSNVLTGVVNLAVDTIHCDAFISIIVLFLYMFCNCLVVTVLHIKNITLKFW</sequence>
<dbReference type="STRING" id="7868.ENSCMIP00000042725"/>
<protein>
    <recommendedName>
        <fullName evidence="5">Phosphatidylinositol-glycan biosynthesis class W protein</fullName>
        <ecNumber evidence="5">2.3.-.-</ecNumber>
    </recommendedName>
</protein>
<comment type="subcellular location">
    <subcellularLocation>
        <location evidence="5">Endoplasmic reticulum membrane</location>
        <topology evidence="5">Multi-pass membrane protein</topology>
    </subcellularLocation>
    <subcellularLocation>
        <location evidence="1">Membrane</location>
        <topology evidence="1">Multi-pass membrane protein</topology>
    </subcellularLocation>
</comment>
<reference evidence="6" key="5">
    <citation type="submission" date="2025-09" db="UniProtKB">
        <authorList>
            <consortium name="Ensembl"/>
        </authorList>
    </citation>
    <scope>IDENTIFICATION</scope>
</reference>
<evidence type="ECO:0000256" key="4">
    <source>
        <dbReference type="ARBA" id="ARBA00023136"/>
    </source>
</evidence>
<keyword evidence="5" id="KW-0012">Acyltransferase</keyword>
<reference evidence="7" key="1">
    <citation type="journal article" date="2006" name="Science">
        <title>Ancient noncoding elements conserved in the human genome.</title>
        <authorList>
            <person name="Venkatesh B."/>
            <person name="Kirkness E.F."/>
            <person name="Loh Y.H."/>
            <person name="Halpern A.L."/>
            <person name="Lee A.P."/>
            <person name="Johnson J."/>
            <person name="Dandona N."/>
            <person name="Viswanathan L.D."/>
            <person name="Tay A."/>
            <person name="Venter J.C."/>
            <person name="Strausberg R.L."/>
            <person name="Brenner S."/>
        </authorList>
    </citation>
    <scope>NUCLEOTIDE SEQUENCE [LARGE SCALE GENOMIC DNA]</scope>
</reference>
<evidence type="ECO:0000313" key="6">
    <source>
        <dbReference type="Ensembl" id="ENSCMIP00000042725.1"/>
    </source>
</evidence>
<keyword evidence="5" id="KW-0337">GPI-anchor biosynthesis</keyword>
<dbReference type="Proteomes" id="UP000314986">
    <property type="component" value="Unassembled WGS sequence"/>
</dbReference>
<gene>
    <name evidence="6" type="primary">pigw</name>
</gene>
<dbReference type="EC" id="2.3.-.-" evidence="5"/>
<evidence type="ECO:0000256" key="5">
    <source>
        <dbReference type="RuleBase" id="RU280819"/>
    </source>
</evidence>
<dbReference type="GO" id="GO:0072659">
    <property type="term" value="P:protein localization to plasma membrane"/>
    <property type="evidence" value="ECO:0007669"/>
    <property type="project" value="TreeGrafter"/>
</dbReference>
<dbReference type="GO" id="GO:0006506">
    <property type="term" value="P:GPI anchor biosynthetic process"/>
    <property type="evidence" value="ECO:0007669"/>
    <property type="project" value="UniProtKB-UniPathway"/>
</dbReference>
<dbReference type="CTD" id="284098"/>
<dbReference type="UniPathway" id="UPA00196"/>
<feature type="transmembrane region" description="Helical" evidence="5">
    <location>
        <begin position="255"/>
        <end position="275"/>
    </location>
</feature>
<dbReference type="PANTHER" id="PTHR20661:SF0">
    <property type="entry name" value="PHOSPHATIDYLINOSITOL-GLYCAN BIOSYNTHESIS CLASS W PROTEIN"/>
    <property type="match status" value="1"/>
</dbReference>
<dbReference type="OMA" id="GLYVMQP"/>
<keyword evidence="2 5" id="KW-0812">Transmembrane</keyword>
<feature type="transmembrane region" description="Helical" evidence="5">
    <location>
        <begin position="98"/>
        <end position="114"/>
    </location>
</feature>
<organism evidence="6 7">
    <name type="scientific">Callorhinchus milii</name>
    <name type="common">Ghost shark</name>
    <dbReference type="NCBI Taxonomy" id="7868"/>
    <lineage>
        <taxon>Eukaryota</taxon>
        <taxon>Metazoa</taxon>
        <taxon>Chordata</taxon>
        <taxon>Craniata</taxon>
        <taxon>Vertebrata</taxon>
        <taxon>Chondrichthyes</taxon>
        <taxon>Holocephali</taxon>
        <taxon>Chimaeriformes</taxon>
        <taxon>Callorhinchidae</taxon>
        <taxon>Callorhinchus</taxon>
    </lineage>
</organism>
<dbReference type="PIRSF" id="PIRSF017321">
    <property type="entry name" value="GWT1"/>
    <property type="match status" value="1"/>
</dbReference>
<keyword evidence="5" id="KW-0256">Endoplasmic reticulum</keyword>
<dbReference type="Pfam" id="PF06423">
    <property type="entry name" value="GWT1"/>
    <property type="match status" value="1"/>
</dbReference>
<dbReference type="PANTHER" id="PTHR20661">
    <property type="entry name" value="PHOSPHATIDYLINOSITOL-GLYCAN BIOSYNTHESIS CLASS W PROTEIN"/>
    <property type="match status" value="1"/>
</dbReference>
<dbReference type="GO" id="GO:0032216">
    <property type="term" value="F:glucosaminyl-phosphatidylinositol O-acyltransferase activity"/>
    <property type="evidence" value="ECO:0007669"/>
    <property type="project" value="TreeGrafter"/>
</dbReference>